<accession>A0A7T8HJ95</accession>
<protein>
    <submittedName>
        <fullName evidence="1">Uncharacterized protein</fullName>
    </submittedName>
</protein>
<gene>
    <name evidence="1" type="ORF">FKW44_012100</name>
</gene>
<dbReference type="Proteomes" id="UP000595437">
    <property type="component" value="Chromosome 8"/>
</dbReference>
<sequence>MPLEATNPKDVALALQGGQGPSRLINFSRSEIAVILAFLSGSTVQVFSSEKMMTRPADALFRLLRRA</sequence>
<reference evidence="2" key="1">
    <citation type="submission" date="2021-01" db="EMBL/GenBank/DDBJ databases">
        <title>Caligus Genome Assembly.</title>
        <authorList>
            <person name="Gallardo-Escarate C."/>
        </authorList>
    </citation>
    <scope>NUCLEOTIDE SEQUENCE [LARGE SCALE GENOMIC DNA]</scope>
</reference>
<name>A0A7T8HJ95_CALRO</name>
<dbReference type="EMBL" id="CP045897">
    <property type="protein sequence ID" value="QQP50930.1"/>
    <property type="molecule type" value="Genomic_DNA"/>
</dbReference>
<organism evidence="1 2">
    <name type="scientific">Caligus rogercresseyi</name>
    <name type="common">Sea louse</name>
    <dbReference type="NCBI Taxonomy" id="217165"/>
    <lineage>
        <taxon>Eukaryota</taxon>
        <taxon>Metazoa</taxon>
        <taxon>Ecdysozoa</taxon>
        <taxon>Arthropoda</taxon>
        <taxon>Crustacea</taxon>
        <taxon>Multicrustacea</taxon>
        <taxon>Hexanauplia</taxon>
        <taxon>Copepoda</taxon>
        <taxon>Siphonostomatoida</taxon>
        <taxon>Caligidae</taxon>
        <taxon>Caligus</taxon>
    </lineage>
</organism>
<proteinExistence type="predicted"/>
<dbReference type="AlphaFoldDB" id="A0A7T8HJ95"/>
<evidence type="ECO:0000313" key="2">
    <source>
        <dbReference type="Proteomes" id="UP000595437"/>
    </source>
</evidence>
<keyword evidence="2" id="KW-1185">Reference proteome</keyword>
<evidence type="ECO:0000313" key="1">
    <source>
        <dbReference type="EMBL" id="QQP50930.1"/>
    </source>
</evidence>